<feature type="transmembrane region" description="Helical" evidence="6">
    <location>
        <begin position="88"/>
        <end position="107"/>
    </location>
</feature>
<feature type="transmembrane region" description="Helical" evidence="6">
    <location>
        <begin position="285"/>
        <end position="305"/>
    </location>
</feature>
<feature type="transmembrane region" description="Helical" evidence="6">
    <location>
        <begin position="252"/>
        <end position="273"/>
    </location>
</feature>
<keyword evidence="5 6" id="KW-0472">Membrane</keyword>
<proteinExistence type="predicted"/>
<name>A0A4R5TXN8_9MICC</name>
<sequence>MDSPVLFFTAVGMCSAALFLVFVVVLKPRQSAIPLHRRRPSTAPELSVFSRVTESTVTAVDGVIGEKGGLFNKETLYNAGIKASPAEVTVFVVAASVVSGVVTGVFIHPAVSLFSALATPFLAKFLLNVRTNRRRMKFDSQLPDTIQTLIGGLRAGHSVMRSIDAVAVDADSPTSEELARIINETRIGKDAEQAIEDAARRMASEDFEWIAQAIQIHREVGGDLAEVLEHVAETIRERSEIKGMIRSLSAEGVMSAYILMGLPVAIAVLFRFINPTYMVVLIEHPIGIAMIALSVIMYAIGGFWLSRMIKIKF</sequence>
<dbReference type="PANTHER" id="PTHR35007:SF1">
    <property type="entry name" value="PILUS ASSEMBLY PROTEIN"/>
    <property type="match status" value="1"/>
</dbReference>
<comment type="subcellular location">
    <subcellularLocation>
        <location evidence="1">Cell membrane</location>
        <topology evidence="1">Multi-pass membrane protein</topology>
    </subcellularLocation>
</comment>
<reference evidence="8 9" key="1">
    <citation type="submission" date="2019-03" db="EMBL/GenBank/DDBJ databases">
        <title>Arthrobacter sp. nov., an bacterium isolated from biocrust in Mu Us Desert.</title>
        <authorList>
            <person name="Lixiong L."/>
        </authorList>
    </citation>
    <scope>NUCLEOTIDE SEQUENCE [LARGE SCALE GENOMIC DNA]</scope>
    <source>
        <strain evidence="8 9">SLN-3</strain>
    </source>
</reference>
<feature type="transmembrane region" description="Helical" evidence="6">
    <location>
        <begin position="113"/>
        <end position="129"/>
    </location>
</feature>
<evidence type="ECO:0000256" key="1">
    <source>
        <dbReference type="ARBA" id="ARBA00004651"/>
    </source>
</evidence>
<keyword evidence="4 6" id="KW-1133">Transmembrane helix</keyword>
<dbReference type="InterPro" id="IPR042094">
    <property type="entry name" value="T2SS_GspF_sf"/>
</dbReference>
<dbReference type="Proteomes" id="UP000295411">
    <property type="component" value="Unassembled WGS sequence"/>
</dbReference>
<dbReference type="EMBL" id="SMTK01000003">
    <property type="protein sequence ID" value="TDK25920.1"/>
    <property type="molecule type" value="Genomic_DNA"/>
</dbReference>
<dbReference type="InterPro" id="IPR018076">
    <property type="entry name" value="T2SS_GspF_dom"/>
</dbReference>
<keyword evidence="2" id="KW-1003">Cell membrane</keyword>
<keyword evidence="3 6" id="KW-0812">Transmembrane</keyword>
<keyword evidence="9" id="KW-1185">Reference proteome</keyword>
<accession>A0A4R5TXN8</accession>
<dbReference type="OrthoDB" id="597333at2"/>
<dbReference type="Pfam" id="PF00482">
    <property type="entry name" value="T2SSF"/>
    <property type="match status" value="1"/>
</dbReference>
<evidence type="ECO:0000256" key="4">
    <source>
        <dbReference type="ARBA" id="ARBA00022989"/>
    </source>
</evidence>
<dbReference type="Gene3D" id="1.20.81.30">
    <property type="entry name" value="Type II secretion system (T2SS), domain F"/>
    <property type="match status" value="1"/>
</dbReference>
<feature type="domain" description="Type II secretion system protein GspF" evidence="7">
    <location>
        <begin position="146"/>
        <end position="269"/>
    </location>
</feature>
<gene>
    <name evidence="8" type="ORF">E2F48_10780</name>
</gene>
<dbReference type="AlphaFoldDB" id="A0A4R5TXN8"/>
<evidence type="ECO:0000313" key="8">
    <source>
        <dbReference type="EMBL" id="TDK25920.1"/>
    </source>
</evidence>
<dbReference type="GO" id="GO:0005886">
    <property type="term" value="C:plasma membrane"/>
    <property type="evidence" value="ECO:0007669"/>
    <property type="project" value="UniProtKB-SubCell"/>
</dbReference>
<evidence type="ECO:0000256" key="3">
    <source>
        <dbReference type="ARBA" id="ARBA00022692"/>
    </source>
</evidence>
<evidence type="ECO:0000313" key="9">
    <source>
        <dbReference type="Proteomes" id="UP000295411"/>
    </source>
</evidence>
<evidence type="ECO:0000256" key="5">
    <source>
        <dbReference type="ARBA" id="ARBA00023136"/>
    </source>
</evidence>
<feature type="transmembrane region" description="Helical" evidence="6">
    <location>
        <begin position="6"/>
        <end position="26"/>
    </location>
</feature>
<protein>
    <submittedName>
        <fullName evidence="8">Type II secretion system protein F</fullName>
    </submittedName>
</protein>
<dbReference type="PANTHER" id="PTHR35007">
    <property type="entry name" value="INTEGRAL MEMBRANE PROTEIN-RELATED"/>
    <property type="match status" value="1"/>
</dbReference>
<evidence type="ECO:0000256" key="2">
    <source>
        <dbReference type="ARBA" id="ARBA00022475"/>
    </source>
</evidence>
<organism evidence="8 9">
    <name type="scientific">Arthrobacter crusticola</name>
    <dbReference type="NCBI Taxonomy" id="2547960"/>
    <lineage>
        <taxon>Bacteria</taxon>
        <taxon>Bacillati</taxon>
        <taxon>Actinomycetota</taxon>
        <taxon>Actinomycetes</taxon>
        <taxon>Micrococcales</taxon>
        <taxon>Micrococcaceae</taxon>
        <taxon>Arthrobacter</taxon>
    </lineage>
</organism>
<evidence type="ECO:0000256" key="6">
    <source>
        <dbReference type="SAM" id="Phobius"/>
    </source>
</evidence>
<comment type="caution">
    <text evidence="8">The sequence shown here is derived from an EMBL/GenBank/DDBJ whole genome shotgun (WGS) entry which is preliminary data.</text>
</comment>
<evidence type="ECO:0000259" key="7">
    <source>
        <dbReference type="Pfam" id="PF00482"/>
    </source>
</evidence>